<sequence length="210" mass="22603">MASRWPCRWTETMDGAIRGARRAPSSYARRGGLVVAPVVTAAGRETDSYVLVSSLAVFTRCGALASTATDTEPRAAVGAQDNAVVDARDVVSALRRGRALPGTDGGKRSGRRAHASPCSALATSVFCGGSAMATSEACTFSSSTAVRPVHPRQARAEARPADGEEETKRRKKERIRREGRQKKTKGEENVTTMAWFQFCKILVVPSRYLE</sequence>
<dbReference type="Gramene" id="OPUNC08G15330.1">
    <property type="protein sequence ID" value="OPUNC08G15330.1"/>
    <property type="gene ID" value="OPUNC08G15330"/>
</dbReference>
<proteinExistence type="predicted"/>
<feature type="compositionally biased region" description="Basic and acidic residues" evidence="1">
    <location>
        <begin position="154"/>
        <end position="168"/>
    </location>
</feature>
<dbReference type="AlphaFoldDB" id="A0A0E0LVQ1"/>
<organism evidence="2">
    <name type="scientific">Oryza punctata</name>
    <name type="common">Red rice</name>
    <dbReference type="NCBI Taxonomy" id="4537"/>
    <lineage>
        <taxon>Eukaryota</taxon>
        <taxon>Viridiplantae</taxon>
        <taxon>Streptophyta</taxon>
        <taxon>Embryophyta</taxon>
        <taxon>Tracheophyta</taxon>
        <taxon>Spermatophyta</taxon>
        <taxon>Magnoliopsida</taxon>
        <taxon>Liliopsida</taxon>
        <taxon>Poales</taxon>
        <taxon>Poaceae</taxon>
        <taxon>BOP clade</taxon>
        <taxon>Oryzoideae</taxon>
        <taxon>Oryzeae</taxon>
        <taxon>Oryzinae</taxon>
        <taxon>Oryza</taxon>
    </lineage>
</organism>
<dbReference type="Proteomes" id="UP000026962">
    <property type="component" value="Chromosome 8"/>
</dbReference>
<accession>A0A0E0LVQ1</accession>
<dbReference type="EnsemblPlants" id="OPUNC08G15330.1">
    <property type="protein sequence ID" value="OPUNC08G15330.1"/>
    <property type="gene ID" value="OPUNC08G15330"/>
</dbReference>
<name>A0A0E0LVQ1_ORYPU</name>
<evidence type="ECO:0000256" key="1">
    <source>
        <dbReference type="SAM" id="MobiDB-lite"/>
    </source>
</evidence>
<feature type="compositionally biased region" description="Basic residues" evidence="1">
    <location>
        <begin position="169"/>
        <end position="183"/>
    </location>
</feature>
<reference evidence="2" key="1">
    <citation type="submission" date="2015-04" db="UniProtKB">
        <authorList>
            <consortium name="EnsemblPlants"/>
        </authorList>
    </citation>
    <scope>IDENTIFICATION</scope>
</reference>
<reference evidence="2" key="2">
    <citation type="submission" date="2018-05" db="EMBL/GenBank/DDBJ databases">
        <title>OpunRS2 (Oryza punctata Reference Sequence Version 2).</title>
        <authorList>
            <person name="Zhang J."/>
            <person name="Kudrna D."/>
            <person name="Lee S."/>
            <person name="Talag J."/>
            <person name="Welchert J."/>
            <person name="Wing R.A."/>
        </authorList>
    </citation>
    <scope>NUCLEOTIDE SEQUENCE [LARGE SCALE GENOMIC DNA]</scope>
</reference>
<evidence type="ECO:0000313" key="2">
    <source>
        <dbReference type="EnsemblPlants" id="OPUNC08G15330.1"/>
    </source>
</evidence>
<evidence type="ECO:0000313" key="3">
    <source>
        <dbReference type="Proteomes" id="UP000026962"/>
    </source>
</evidence>
<protein>
    <submittedName>
        <fullName evidence="2">Uncharacterized protein</fullName>
    </submittedName>
</protein>
<keyword evidence="3" id="KW-1185">Reference proteome</keyword>
<feature type="region of interest" description="Disordered" evidence="1">
    <location>
        <begin position="141"/>
        <end position="187"/>
    </location>
</feature>
<dbReference type="HOGENOM" id="CLU_1311919_0_0_1"/>